<evidence type="ECO:0000313" key="3">
    <source>
        <dbReference type="Proteomes" id="UP001596545"/>
    </source>
</evidence>
<evidence type="ECO:0000256" key="1">
    <source>
        <dbReference type="SAM" id="Phobius"/>
    </source>
</evidence>
<dbReference type="RefSeq" id="WP_256407206.1">
    <property type="nucleotide sequence ID" value="NZ_JANHDN010000001.1"/>
</dbReference>
<dbReference type="Proteomes" id="UP001596545">
    <property type="component" value="Unassembled WGS sequence"/>
</dbReference>
<protein>
    <submittedName>
        <fullName evidence="2">Uncharacterized protein</fullName>
    </submittedName>
</protein>
<keyword evidence="1" id="KW-0472">Membrane</keyword>
<feature type="transmembrane region" description="Helical" evidence="1">
    <location>
        <begin position="24"/>
        <end position="44"/>
    </location>
</feature>
<proteinExistence type="predicted"/>
<reference evidence="2 3" key="1">
    <citation type="journal article" date="2019" name="Int. J. Syst. Evol. Microbiol.">
        <title>The Global Catalogue of Microorganisms (GCM) 10K type strain sequencing project: providing services to taxonomists for standard genome sequencing and annotation.</title>
        <authorList>
            <consortium name="The Broad Institute Genomics Platform"/>
            <consortium name="The Broad Institute Genome Sequencing Center for Infectious Disease"/>
            <person name="Wu L."/>
            <person name="Ma J."/>
        </authorList>
    </citation>
    <scope>NUCLEOTIDE SEQUENCE [LARGE SCALE GENOMIC DNA]</scope>
    <source>
        <strain evidence="2 3">CGMCC 1.12554</strain>
    </source>
</reference>
<keyword evidence="3" id="KW-1185">Reference proteome</keyword>
<sequence length="111" mass="11974">MVSDRGLNYALGNLLAGPSQWRNMYSTGASVAFIVNVSLAYLNILPPLYSSSSSEVADTLGVFILELVNAMLPIVAWALDRPIKAVLTVIVYIFVGLSVWTVKYETATGGF</sequence>
<dbReference type="AlphaFoldDB" id="A0ABD6AGN3"/>
<evidence type="ECO:0000313" key="2">
    <source>
        <dbReference type="EMBL" id="MFC7323097.1"/>
    </source>
</evidence>
<feature type="transmembrane region" description="Helical" evidence="1">
    <location>
        <begin position="85"/>
        <end position="102"/>
    </location>
</feature>
<keyword evidence="1" id="KW-0812">Transmembrane</keyword>
<accession>A0ABD6AGN3</accession>
<organism evidence="2 3">
    <name type="scientific">Halorubrum rutilum</name>
    <dbReference type="NCBI Taxonomy" id="1364933"/>
    <lineage>
        <taxon>Archaea</taxon>
        <taxon>Methanobacteriati</taxon>
        <taxon>Methanobacteriota</taxon>
        <taxon>Stenosarchaea group</taxon>
        <taxon>Halobacteria</taxon>
        <taxon>Halobacteriales</taxon>
        <taxon>Haloferacaceae</taxon>
        <taxon>Halorubrum</taxon>
    </lineage>
</organism>
<name>A0ABD6AGN3_9EURY</name>
<keyword evidence="1" id="KW-1133">Transmembrane helix</keyword>
<gene>
    <name evidence="2" type="ORF">ACFQMF_00735</name>
</gene>
<feature type="transmembrane region" description="Helical" evidence="1">
    <location>
        <begin position="56"/>
        <end position="79"/>
    </location>
</feature>
<comment type="caution">
    <text evidence="2">The sequence shown here is derived from an EMBL/GenBank/DDBJ whole genome shotgun (WGS) entry which is preliminary data.</text>
</comment>
<dbReference type="EMBL" id="JBHTBL010000001">
    <property type="protein sequence ID" value="MFC7323097.1"/>
    <property type="molecule type" value="Genomic_DNA"/>
</dbReference>